<dbReference type="InterPro" id="IPR051209">
    <property type="entry name" value="FAD-bind_Monooxygenase_sf"/>
</dbReference>
<organism evidence="2 3">
    <name type="scientific">Fusarium anthophilum</name>
    <dbReference type="NCBI Taxonomy" id="48485"/>
    <lineage>
        <taxon>Eukaryota</taxon>
        <taxon>Fungi</taxon>
        <taxon>Dikarya</taxon>
        <taxon>Ascomycota</taxon>
        <taxon>Pezizomycotina</taxon>
        <taxon>Sordariomycetes</taxon>
        <taxon>Hypocreomycetidae</taxon>
        <taxon>Hypocreales</taxon>
        <taxon>Nectriaceae</taxon>
        <taxon>Fusarium</taxon>
        <taxon>Fusarium fujikuroi species complex</taxon>
    </lineage>
</organism>
<protein>
    <submittedName>
        <fullName evidence="2">Uncharacterized protein</fullName>
    </submittedName>
</protein>
<comment type="similarity">
    <text evidence="1">Belongs to the FAD-binding monooxygenase family.</text>
</comment>
<evidence type="ECO:0000256" key="1">
    <source>
        <dbReference type="ARBA" id="ARBA00010139"/>
    </source>
</evidence>
<accession>A0A8H5DU22</accession>
<dbReference type="InterPro" id="IPR036188">
    <property type="entry name" value="FAD/NAD-bd_sf"/>
</dbReference>
<sequence>ETLTQHWESFGGAEAYNCSAMSGFPNFFMLLGPNATTGHTSAIMAIENSVNFALRILKPVLGSPKGAAELERDAEERYVNRIQDDLSKTVWNSGCQSWYIQPQSESSRVWNAMVYPYSQGYLWYRSLFPVWRDWKISMLYGKNPDAFEKEVFEGLHTAAKEHEVWRRRGSVGKWHNFAVEVSRSDTWTDMLKKVQAVESQLSDDAQLKKHRPRASNEWEKVNLTRAGHIKKGSKLPFFLKEENRMTPDDWHVLGTLYDILLDFQLVVRGLEGDGQGKHQRKVEENEIDPPLSGTSWDLIHAYEFLLETLESAKRAVANFPDGHHLAVNINLGWLKLNEYYEHLNDSPLIYGAAVLHPAYRWALFDDLWGDDDERQLWITKAKEMVRNLWEREYLFECHKPTLAYRTGGSSQPEDIK</sequence>
<feature type="non-terminal residue" evidence="2">
    <location>
        <position position="1"/>
    </location>
</feature>
<proteinExistence type="inferred from homology"/>
<comment type="caution">
    <text evidence="2">The sequence shown here is derived from an EMBL/GenBank/DDBJ whole genome shotgun (WGS) entry which is preliminary data.</text>
</comment>
<evidence type="ECO:0000313" key="2">
    <source>
        <dbReference type="EMBL" id="KAF5235672.1"/>
    </source>
</evidence>
<keyword evidence="3" id="KW-1185">Reference proteome</keyword>
<dbReference type="Gene3D" id="3.50.50.60">
    <property type="entry name" value="FAD/NAD(P)-binding domain"/>
    <property type="match status" value="1"/>
</dbReference>
<dbReference type="AlphaFoldDB" id="A0A8H5DU22"/>
<dbReference type="Proteomes" id="UP000573603">
    <property type="component" value="Unassembled WGS sequence"/>
</dbReference>
<name>A0A8H5DU22_9HYPO</name>
<dbReference type="EMBL" id="JABEVY010000344">
    <property type="protein sequence ID" value="KAF5235672.1"/>
    <property type="molecule type" value="Genomic_DNA"/>
</dbReference>
<evidence type="ECO:0000313" key="3">
    <source>
        <dbReference type="Proteomes" id="UP000573603"/>
    </source>
</evidence>
<gene>
    <name evidence="2" type="ORF">FANTH_11622</name>
</gene>
<reference evidence="2 3" key="1">
    <citation type="journal article" date="2020" name="BMC Genomics">
        <title>Correction to: Identification and distribution of gene clusters required for synthesis of sphingolipid metabolism inhibitors in diverse species of the filamentous fungus Fusarium.</title>
        <authorList>
            <person name="Kim H.S."/>
            <person name="Lohmar J.M."/>
            <person name="Busman M."/>
            <person name="Brown D.W."/>
            <person name="Naumann T.A."/>
            <person name="Divon H.H."/>
            <person name="Lysoe E."/>
            <person name="Uhlig S."/>
            <person name="Proctor R.H."/>
        </authorList>
    </citation>
    <scope>NUCLEOTIDE SEQUENCE [LARGE SCALE GENOMIC DNA]</scope>
    <source>
        <strain evidence="2 3">NRRL 25214</strain>
    </source>
</reference>
<dbReference type="PANTHER" id="PTHR42877:SF10">
    <property type="entry name" value="L-ORNITHINE N(5)-OXYGENASE"/>
    <property type="match status" value="1"/>
</dbReference>
<dbReference type="PANTHER" id="PTHR42877">
    <property type="entry name" value="L-ORNITHINE N(5)-MONOOXYGENASE-RELATED"/>
    <property type="match status" value="1"/>
</dbReference>